<dbReference type="InterPro" id="IPR058626">
    <property type="entry name" value="MdtA-like_b-barrel"/>
</dbReference>
<dbReference type="EMBL" id="JAVRIC010000027">
    <property type="protein sequence ID" value="MDT0498803.1"/>
    <property type="molecule type" value="Genomic_DNA"/>
</dbReference>
<dbReference type="Gene3D" id="6.20.50.140">
    <property type="match status" value="1"/>
</dbReference>
<keyword evidence="6 8" id="KW-0175">Coiled coil</keyword>
<evidence type="ECO:0000256" key="9">
    <source>
        <dbReference type="SAM" id="MobiDB-lite"/>
    </source>
</evidence>
<keyword evidence="4" id="KW-1003">Cell membrane</keyword>
<feature type="region of interest" description="Disordered" evidence="9">
    <location>
        <begin position="365"/>
        <end position="384"/>
    </location>
</feature>
<dbReference type="SUPFAM" id="SSF111369">
    <property type="entry name" value="HlyD-like secretion proteins"/>
    <property type="match status" value="1"/>
</dbReference>
<dbReference type="Pfam" id="PF25917">
    <property type="entry name" value="BSH_RND"/>
    <property type="match status" value="1"/>
</dbReference>
<evidence type="ECO:0000259" key="10">
    <source>
        <dbReference type="Pfam" id="PF25876"/>
    </source>
</evidence>
<comment type="similarity">
    <text evidence="2">Belongs to the membrane fusion protein (MFP) (TC 8.A.1) family.</text>
</comment>
<keyword evidence="3" id="KW-0813">Transport</keyword>
<dbReference type="InterPro" id="IPR030190">
    <property type="entry name" value="MacA_alpha-hairpin_sf"/>
</dbReference>
<dbReference type="Gene3D" id="2.40.30.170">
    <property type="match status" value="1"/>
</dbReference>
<comment type="subcellular location">
    <subcellularLocation>
        <location evidence="1">Cell membrane</location>
    </subcellularLocation>
</comment>
<dbReference type="InterPro" id="IPR058624">
    <property type="entry name" value="MdtA-like_HH"/>
</dbReference>
<evidence type="ECO:0000256" key="4">
    <source>
        <dbReference type="ARBA" id="ARBA00022475"/>
    </source>
</evidence>
<dbReference type="Pfam" id="PF25944">
    <property type="entry name" value="Beta-barrel_RND"/>
    <property type="match status" value="1"/>
</dbReference>
<comment type="caution">
    <text evidence="14">The sequence shown here is derived from an EMBL/GenBank/DDBJ whole genome shotgun (WGS) entry which is preliminary data.</text>
</comment>
<evidence type="ECO:0000313" key="15">
    <source>
        <dbReference type="Proteomes" id="UP001254608"/>
    </source>
</evidence>
<protein>
    <submittedName>
        <fullName evidence="14">Efflux RND transporter periplasmic adaptor subunit</fullName>
    </submittedName>
</protein>
<evidence type="ECO:0000256" key="1">
    <source>
        <dbReference type="ARBA" id="ARBA00004236"/>
    </source>
</evidence>
<evidence type="ECO:0000259" key="12">
    <source>
        <dbReference type="Pfam" id="PF25944"/>
    </source>
</evidence>
<dbReference type="Gene3D" id="6.10.140.1990">
    <property type="match status" value="1"/>
</dbReference>
<sequence>MNASSKTRRWLIALAVILVLMAGGFAAHAWLGGKKEAPPPSSVVEIGDIERTVTAVGSLQPKEYVDVGTQVSGRVEAVHFEINDRVKKGDLIAEIDASTIEATIQSDRADIENLEAQLAQQRAEAVLAQQQYERNQRMAESRAVSQDTVDQAQAALAVARASVKATQAQLKSAAASLARDLTNLGYTKIFAPMDGTVVSQTTLEGQTVNANQSTPVIVQVANLDIMTVWAQVTEADINKIQPGMKAYFTTLGMPERRWSGTVRQVQPTPEIVNDVVLYNVLIDVANNERLLLPDMTVQVFFVLGEAHGVPVVPITALRQRGPQRYEATVLTPQGPQTREVTIGVTSRLLAEVKSGLEVGDRVVTAAPTGAQQNERRPRMMGPRL</sequence>
<dbReference type="Gene3D" id="2.40.50.100">
    <property type="match status" value="1"/>
</dbReference>
<accession>A0ABU2WLN8</accession>
<reference evidence="14 15" key="1">
    <citation type="submission" date="2023-09" db="EMBL/GenBank/DDBJ databases">
        <authorList>
            <person name="Rey-Velasco X."/>
        </authorList>
    </citation>
    <scope>NUCLEOTIDE SEQUENCE [LARGE SCALE GENOMIC DNA]</scope>
    <source>
        <strain evidence="14 15">W345</strain>
    </source>
</reference>
<dbReference type="InterPro" id="IPR058625">
    <property type="entry name" value="MdtA-like_BSH"/>
</dbReference>
<dbReference type="Pfam" id="PF25876">
    <property type="entry name" value="HH_MFP_RND"/>
    <property type="match status" value="1"/>
</dbReference>
<keyword evidence="15" id="KW-1185">Reference proteome</keyword>
<evidence type="ECO:0000256" key="3">
    <source>
        <dbReference type="ARBA" id="ARBA00022448"/>
    </source>
</evidence>
<feature type="domain" description="Multidrug resistance protein MdtA-like C-terminal permuted SH3" evidence="13">
    <location>
        <begin position="311"/>
        <end position="364"/>
    </location>
</feature>
<feature type="domain" description="Multidrug resistance protein MdtA-like alpha-helical hairpin" evidence="10">
    <location>
        <begin position="112"/>
        <end position="178"/>
    </location>
</feature>
<dbReference type="InterPro" id="IPR058627">
    <property type="entry name" value="MdtA-like_C"/>
</dbReference>
<dbReference type="RefSeq" id="WP_311366215.1">
    <property type="nucleotide sequence ID" value="NZ_JAVRIC010000027.1"/>
</dbReference>
<proteinExistence type="inferred from homology"/>
<name>A0ABU2WLN8_9GAMM</name>
<gene>
    <name evidence="14" type="ORF">RM530_15745</name>
</gene>
<evidence type="ECO:0000256" key="2">
    <source>
        <dbReference type="ARBA" id="ARBA00009477"/>
    </source>
</evidence>
<dbReference type="PANTHER" id="PTHR30469:SF33">
    <property type="entry name" value="SLR1207 PROTEIN"/>
    <property type="match status" value="1"/>
</dbReference>
<evidence type="ECO:0000256" key="7">
    <source>
        <dbReference type="ARBA" id="ARBA00023136"/>
    </source>
</evidence>
<organism evidence="14 15">
    <name type="scientific">Banduia mediterranea</name>
    <dbReference type="NCBI Taxonomy" id="3075609"/>
    <lineage>
        <taxon>Bacteria</taxon>
        <taxon>Pseudomonadati</taxon>
        <taxon>Pseudomonadota</taxon>
        <taxon>Gammaproteobacteria</taxon>
        <taxon>Nevskiales</taxon>
        <taxon>Algiphilaceae</taxon>
        <taxon>Banduia</taxon>
    </lineage>
</organism>
<evidence type="ECO:0000256" key="5">
    <source>
        <dbReference type="ARBA" id="ARBA00022519"/>
    </source>
</evidence>
<feature type="coiled-coil region" evidence="8">
    <location>
        <begin position="97"/>
        <end position="169"/>
    </location>
</feature>
<dbReference type="Proteomes" id="UP001254608">
    <property type="component" value="Unassembled WGS sequence"/>
</dbReference>
<feature type="domain" description="Multidrug resistance protein MdtA-like barrel-sandwich hybrid" evidence="11">
    <location>
        <begin position="64"/>
        <end position="218"/>
    </location>
</feature>
<evidence type="ECO:0000256" key="6">
    <source>
        <dbReference type="ARBA" id="ARBA00023054"/>
    </source>
</evidence>
<keyword evidence="7" id="KW-0472">Membrane</keyword>
<keyword evidence="5" id="KW-0997">Cell inner membrane</keyword>
<feature type="domain" description="Multidrug resistance protein MdtA-like beta-barrel" evidence="12">
    <location>
        <begin position="226"/>
        <end position="300"/>
    </location>
</feature>
<dbReference type="Pfam" id="PF25967">
    <property type="entry name" value="RND-MFP_C"/>
    <property type="match status" value="1"/>
</dbReference>
<dbReference type="NCBIfam" id="TIGR01730">
    <property type="entry name" value="RND_mfp"/>
    <property type="match status" value="1"/>
</dbReference>
<dbReference type="PANTHER" id="PTHR30469">
    <property type="entry name" value="MULTIDRUG RESISTANCE PROTEIN MDTA"/>
    <property type="match status" value="1"/>
</dbReference>
<evidence type="ECO:0000256" key="8">
    <source>
        <dbReference type="SAM" id="Coils"/>
    </source>
</evidence>
<evidence type="ECO:0000313" key="14">
    <source>
        <dbReference type="EMBL" id="MDT0498803.1"/>
    </source>
</evidence>
<evidence type="ECO:0000259" key="11">
    <source>
        <dbReference type="Pfam" id="PF25917"/>
    </source>
</evidence>
<evidence type="ECO:0000259" key="13">
    <source>
        <dbReference type="Pfam" id="PF25967"/>
    </source>
</evidence>
<dbReference type="InterPro" id="IPR006143">
    <property type="entry name" value="RND_pump_MFP"/>
</dbReference>